<evidence type="ECO:0000256" key="5">
    <source>
        <dbReference type="HAMAP-Rule" id="MF_01984"/>
    </source>
</evidence>
<feature type="binding site" evidence="5">
    <location>
        <position position="37"/>
    </location>
    <ligand>
        <name>FMN</name>
        <dbReference type="ChEBI" id="CHEBI:58210"/>
    </ligand>
</feature>
<keyword evidence="8" id="KW-1185">Reference proteome</keyword>
<dbReference type="EMBL" id="JANUCP010000006">
    <property type="protein sequence ID" value="MCS3920644.1"/>
    <property type="molecule type" value="Genomic_DNA"/>
</dbReference>
<keyword evidence="2 5" id="KW-0285">Flavoprotein</keyword>
<comment type="catalytic activity">
    <reaction evidence="5">
        <text>dimethylallyl phosphate + FMNH2 = prenylated FMNH2 + phosphate</text>
        <dbReference type="Rhea" id="RHEA:37743"/>
        <dbReference type="ChEBI" id="CHEBI:43474"/>
        <dbReference type="ChEBI" id="CHEBI:57618"/>
        <dbReference type="ChEBI" id="CHEBI:87467"/>
        <dbReference type="ChEBI" id="CHEBI:88052"/>
        <dbReference type="EC" id="2.5.1.129"/>
    </reaction>
</comment>
<evidence type="ECO:0000313" key="8">
    <source>
        <dbReference type="Proteomes" id="UP001204798"/>
    </source>
</evidence>
<comment type="caution">
    <text evidence="5">Lacks conserved residue(s) required for the propagation of feature annotation.</text>
</comment>
<feature type="binding site" evidence="5">
    <location>
        <begin position="9"/>
        <end position="11"/>
    </location>
    <ligand>
        <name>FMN</name>
        <dbReference type="ChEBI" id="CHEBI:58210"/>
    </ligand>
</feature>
<organism evidence="7 8">
    <name type="scientific">Candidatus Fervidibacter sacchari</name>
    <dbReference type="NCBI Taxonomy" id="1448929"/>
    <lineage>
        <taxon>Bacteria</taxon>
        <taxon>Candidatus Fervidibacterota</taxon>
        <taxon>Candidatus Fervidibacter</taxon>
    </lineage>
</organism>
<dbReference type="HAMAP" id="MF_01984">
    <property type="entry name" value="ubiX_pad"/>
    <property type="match status" value="1"/>
</dbReference>
<dbReference type="GO" id="GO:0008694">
    <property type="term" value="F:4-hydroxy-3-polyprenylbenzoate decarboxylase activity"/>
    <property type="evidence" value="ECO:0007669"/>
    <property type="project" value="UniProtKB-EC"/>
</dbReference>
<dbReference type="PANTHER" id="PTHR43374:SF1">
    <property type="entry name" value="FLAVIN PRENYLTRANSFERASE PAD1, MITOCHONDRIAL"/>
    <property type="match status" value="1"/>
</dbReference>
<comment type="function">
    <text evidence="5">Flavin prenyltransferase that catalyzes the synthesis of the prenylated FMN cofactor (prenyl-FMN) for 4-hydroxy-3-polyprenylbenzoic acid decarboxylase UbiD. The prenyltransferase is metal-independent and links a dimethylallyl moiety from dimethylallyl monophosphate (DMAP) to the flavin N5 and C6 atoms of FMN.</text>
</comment>
<dbReference type="Gene3D" id="3.40.50.1950">
    <property type="entry name" value="Flavin prenyltransferase-like"/>
    <property type="match status" value="1"/>
</dbReference>
<evidence type="ECO:0000256" key="1">
    <source>
        <dbReference type="ARBA" id="ARBA00022602"/>
    </source>
</evidence>
<dbReference type="InterPro" id="IPR004507">
    <property type="entry name" value="UbiX-like"/>
</dbReference>
<protein>
    <recommendedName>
        <fullName evidence="5">Flavin prenyltransferase UbiX</fullName>
        <ecNumber evidence="5">2.5.1.129</ecNumber>
    </recommendedName>
</protein>
<dbReference type="EC" id="2.5.1.129" evidence="5"/>
<name>A0ABT2ERQ1_9BACT</name>
<comment type="similarity">
    <text evidence="5">Belongs to the UbiX/PAD1 family.</text>
</comment>
<dbReference type="InterPro" id="IPR036551">
    <property type="entry name" value="Flavin_trans-like"/>
</dbReference>
<dbReference type="InterPro" id="IPR003382">
    <property type="entry name" value="Flavoprotein"/>
</dbReference>
<comment type="caution">
    <text evidence="7">The sequence shown here is derived from an EMBL/GenBank/DDBJ whole genome shotgun (WGS) entry which is preliminary data.</text>
</comment>
<dbReference type="RefSeq" id="WP_259100532.1">
    <property type="nucleotide sequence ID" value="NZ_CP130454.1"/>
</dbReference>
<dbReference type="SUPFAM" id="SSF52507">
    <property type="entry name" value="Homo-oligomeric flavin-containing Cys decarboxylases, HFCD"/>
    <property type="match status" value="1"/>
</dbReference>
<feature type="binding site" evidence="5">
    <location>
        <position position="162"/>
    </location>
    <ligand>
        <name>dimethylallyl phosphate</name>
        <dbReference type="ChEBI" id="CHEBI:88052"/>
    </ligand>
</feature>
<dbReference type="Pfam" id="PF02441">
    <property type="entry name" value="Flavoprotein"/>
    <property type="match status" value="1"/>
</dbReference>
<feature type="domain" description="Flavoprotein" evidence="6">
    <location>
        <begin position="1"/>
        <end position="183"/>
    </location>
</feature>
<dbReference type="NCBIfam" id="NF004685">
    <property type="entry name" value="PRK06029.1"/>
    <property type="match status" value="1"/>
</dbReference>
<keyword evidence="4 5" id="KW-0808">Transferase</keyword>
<reference evidence="7 8" key="1">
    <citation type="submission" date="2022-08" db="EMBL/GenBank/DDBJ databases">
        <title>Bacterial and archaeal communities from various locations to study Microbial Dark Matter (Phase II).</title>
        <authorList>
            <person name="Stepanauskas R."/>
        </authorList>
    </citation>
    <scope>NUCLEOTIDE SEQUENCE [LARGE SCALE GENOMIC DNA]</scope>
    <source>
        <strain evidence="7 8">PD1</strain>
    </source>
</reference>
<proteinExistence type="inferred from homology"/>
<feature type="binding site" evidence="5">
    <location>
        <position position="178"/>
    </location>
    <ligand>
        <name>dimethylallyl phosphate</name>
        <dbReference type="ChEBI" id="CHEBI:88052"/>
    </ligand>
</feature>
<keyword evidence="3 5" id="KW-0288">FMN</keyword>
<keyword evidence="7" id="KW-0456">Lyase</keyword>
<keyword evidence="1 5" id="KW-0637">Prenyltransferase</keyword>
<dbReference type="PANTHER" id="PTHR43374">
    <property type="entry name" value="FLAVIN PRENYLTRANSFERASE"/>
    <property type="match status" value="1"/>
</dbReference>
<evidence type="ECO:0000256" key="3">
    <source>
        <dbReference type="ARBA" id="ARBA00022643"/>
    </source>
</evidence>
<feature type="binding site" evidence="5">
    <location>
        <position position="132"/>
    </location>
    <ligand>
        <name>FMN</name>
        <dbReference type="ChEBI" id="CHEBI:58210"/>
    </ligand>
</feature>
<evidence type="ECO:0000256" key="4">
    <source>
        <dbReference type="ARBA" id="ARBA00022679"/>
    </source>
</evidence>
<gene>
    <name evidence="5" type="primary">ubiX</name>
    <name evidence="7" type="ORF">M2350_003079</name>
</gene>
<evidence type="ECO:0000259" key="6">
    <source>
        <dbReference type="Pfam" id="PF02441"/>
    </source>
</evidence>
<dbReference type="Proteomes" id="UP001204798">
    <property type="component" value="Unassembled WGS sequence"/>
</dbReference>
<accession>A0ABT2ERQ1</accession>
<dbReference type="NCBIfam" id="TIGR00421">
    <property type="entry name" value="ubiX_pad"/>
    <property type="match status" value="1"/>
</dbReference>
<sequence>MRIIVAVTGASGALYAQRLLQVLTQSEQVKEIAFIMSEQGRMLFAHELGVNLSLRRPDLSLLGINTTKVVPFHPKDLTAPPASGSARYDAMVIIPCSAHTLAKVAHGLADDLIGRAAQVMLKERRKLILVPRETPLSVITLRNMLAAAEAGAIIVDANPGFYHLPTTVQELVDFVVQRVCDHLGVTVELVPRWELPPKWFVRQA</sequence>
<evidence type="ECO:0000256" key="2">
    <source>
        <dbReference type="ARBA" id="ARBA00022630"/>
    </source>
</evidence>
<feature type="binding site" evidence="5">
    <location>
        <begin position="97"/>
        <end position="100"/>
    </location>
    <ligand>
        <name>FMN</name>
        <dbReference type="ChEBI" id="CHEBI:58210"/>
    </ligand>
</feature>
<evidence type="ECO:0000313" key="7">
    <source>
        <dbReference type="EMBL" id="MCS3920644.1"/>
    </source>
</evidence>